<name>A0A540N073_MALBA</name>
<proteinExistence type="predicted"/>
<gene>
    <name evidence="1" type="ORF">C1H46_009874</name>
</gene>
<sequence length="53" mass="5719">MEFLANAFSALELDAENDDPMRFASSSSDGTRKSSGSFTFIPCVRVLGLGFII</sequence>
<dbReference type="Proteomes" id="UP000315295">
    <property type="component" value="Unassembled WGS sequence"/>
</dbReference>
<comment type="caution">
    <text evidence="1">The sequence shown here is derived from an EMBL/GenBank/DDBJ whole genome shotgun (WGS) entry which is preliminary data.</text>
</comment>
<organism evidence="1 2">
    <name type="scientific">Malus baccata</name>
    <name type="common">Siberian crab apple</name>
    <name type="synonym">Pyrus baccata</name>
    <dbReference type="NCBI Taxonomy" id="106549"/>
    <lineage>
        <taxon>Eukaryota</taxon>
        <taxon>Viridiplantae</taxon>
        <taxon>Streptophyta</taxon>
        <taxon>Embryophyta</taxon>
        <taxon>Tracheophyta</taxon>
        <taxon>Spermatophyta</taxon>
        <taxon>Magnoliopsida</taxon>
        <taxon>eudicotyledons</taxon>
        <taxon>Gunneridae</taxon>
        <taxon>Pentapetalae</taxon>
        <taxon>rosids</taxon>
        <taxon>fabids</taxon>
        <taxon>Rosales</taxon>
        <taxon>Rosaceae</taxon>
        <taxon>Amygdaloideae</taxon>
        <taxon>Maleae</taxon>
        <taxon>Malus</taxon>
    </lineage>
</organism>
<protein>
    <submittedName>
        <fullName evidence="1">Uncharacterized protein</fullName>
    </submittedName>
</protein>
<reference evidence="1 2" key="1">
    <citation type="journal article" date="2019" name="G3 (Bethesda)">
        <title>Sequencing of a Wild Apple (Malus baccata) Genome Unravels the Differences Between Cultivated and Wild Apple Species Regarding Disease Resistance and Cold Tolerance.</title>
        <authorList>
            <person name="Chen X."/>
        </authorList>
    </citation>
    <scope>NUCLEOTIDE SEQUENCE [LARGE SCALE GENOMIC DNA]</scope>
    <source>
        <strain evidence="2">cv. Shandingzi</strain>
        <tissue evidence="1">Leaves</tissue>
    </source>
</reference>
<accession>A0A540N073</accession>
<keyword evidence="2" id="KW-1185">Reference proteome</keyword>
<evidence type="ECO:0000313" key="1">
    <source>
        <dbReference type="EMBL" id="TQE04458.1"/>
    </source>
</evidence>
<evidence type="ECO:0000313" key="2">
    <source>
        <dbReference type="Proteomes" id="UP000315295"/>
    </source>
</evidence>
<dbReference type="EMBL" id="VIEB01000139">
    <property type="protein sequence ID" value="TQE04458.1"/>
    <property type="molecule type" value="Genomic_DNA"/>
</dbReference>
<dbReference type="AlphaFoldDB" id="A0A540N073"/>